<evidence type="ECO:0000313" key="1">
    <source>
        <dbReference type="EMBL" id="KKM70693.1"/>
    </source>
</evidence>
<dbReference type="SUPFAM" id="SSF52309">
    <property type="entry name" value="N-(deoxy)ribosyltransferase-like"/>
    <property type="match status" value="1"/>
</dbReference>
<protein>
    <recommendedName>
        <fullName evidence="2">2'-deoxynucleoside 5'-phosphate N-hydrolase 1</fullName>
    </recommendedName>
</protein>
<comment type="caution">
    <text evidence="1">The sequence shown here is derived from an EMBL/GenBank/DDBJ whole genome shotgun (WGS) entry which is preliminary data.</text>
</comment>
<dbReference type="EMBL" id="LAZR01009769">
    <property type="protein sequence ID" value="KKM70693.1"/>
    <property type="molecule type" value="Genomic_DNA"/>
</dbReference>
<organism evidence="1">
    <name type="scientific">marine sediment metagenome</name>
    <dbReference type="NCBI Taxonomy" id="412755"/>
    <lineage>
        <taxon>unclassified sequences</taxon>
        <taxon>metagenomes</taxon>
        <taxon>ecological metagenomes</taxon>
    </lineage>
</organism>
<proteinExistence type="predicted"/>
<evidence type="ECO:0008006" key="2">
    <source>
        <dbReference type="Google" id="ProtNLM"/>
    </source>
</evidence>
<sequence length="161" mass="17888">MKIYVASSWRADKYPVVLSLLRSDGHDVYDFRENGFSWDDVIAGHHILLNPDTLPAATHQELLEDPQVCKTFQEDLAALKEADVVVMVTPCGSSAHLEAGYAVGIGKELVIYQTGSQRPDVMYKLGTIVTNPCALRAMLVDMQLERDLAEKVEKEVRAQIS</sequence>
<name>A0A0F9JM18_9ZZZZ</name>
<dbReference type="AlphaFoldDB" id="A0A0F9JM18"/>
<gene>
    <name evidence="1" type="ORF">LCGC14_1438210</name>
</gene>
<accession>A0A0F9JM18</accession>
<dbReference type="Gene3D" id="3.40.50.450">
    <property type="match status" value="1"/>
</dbReference>
<reference evidence="1" key="1">
    <citation type="journal article" date="2015" name="Nature">
        <title>Complex archaea that bridge the gap between prokaryotes and eukaryotes.</title>
        <authorList>
            <person name="Spang A."/>
            <person name="Saw J.H."/>
            <person name="Jorgensen S.L."/>
            <person name="Zaremba-Niedzwiedzka K."/>
            <person name="Martijn J."/>
            <person name="Lind A.E."/>
            <person name="van Eijk R."/>
            <person name="Schleper C."/>
            <person name="Guy L."/>
            <person name="Ettema T.J."/>
        </authorList>
    </citation>
    <scope>NUCLEOTIDE SEQUENCE</scope>
</reference>